<dbReference type="Gene3D" id="3.55.40.10">
    <property type="entry name" value="minor pseudopilin epsh domain"/>
    <property type="match status" value="1"/>
</dbReference>
<evidence type="ECO:0000256" key="2">
    <source>
        <dbReference type="ARBA" id="ARBA00021549"/>
    </source>
</evidence>
<proteinExistence type="inferred from homology"/>
<feature type="transmembrane region" description="Helical" evidence="11">
    <location>
        <begin position="40"/>
        <end position="62"/>
    </location>
</feature>
<keyword evidence="6 11" id="KW-0812">Transmembrane</keyword>
<gene>
    <name evidence="13" type="ORF">DTO96_101398</name>
</gene>
<evidence type="ECO:0000256" key="9">
    <source>
        <dbReference type="ARBA" id="ARBA00025772"/>
    </source>
</evidence>
<dbReference type="Pfam" id="PF12019">
    <property type="entry name" value="GspH"/>
    <property type="match status" value="1"/>
</dbReference>
<feature type="domain" description="General secretion pathway GspH" evidence="12">
    <location>
        <begin position="78"/>
        <end position="197"/>
    </location>
</feature>
<dbReference type="GO" id="GO:0015628">
    <property type="term" value="P:protein secretion by the type II secretion system"/>
    <property type="evidence" value="ECO:0007669"/>
    <property type="project" value="InterPro"/>
</dbReference>
<evidence type="ECO:0000313" key="14">
    <source>
        <dbReference type="Proteomes" id="UP000252182"/>
    </source>
</evidence>
<evidence type="ECO:0000256" key="5">
    <source>
        <dbReference type="ARBA" id="ARBA00022519"/>
    </source>
</evidence>
<dbReference type="NCBIfam" id="TIGR02532">
    <property type="entry name" value="IV_pilin_GFxxxE"/>
    <property type="match status" value="1"/>
</dbReference>
<evidence type="ECO:0000256" key="11">
    <source>
        <dbReference type="SAM" id="Phobius"/>
    </source>
</evidence>
<dbReference type="OrthoDB" id="9133864at2"/>
<dbReference type="InterPro" id="IPR045584">
    <property type="entry name" value="Pilin-like"/>
</dbReference>
<evidence type="ECO:0000256" key="7">
    <source>
        <dbReference type="ARBA" id="ARBA00022989"/>
    </source>
</evidence>
<dbReference type="EMBL" id="CP031124">
    <property type="protein sequence ID" value="AXF85667.1"/>
    <property type="molecule type" value="Genomic_DNA"/>
</dbReference>
<evidence type="ECO:0000313" key="13">
    <source>
        <dbReference type="EMBL" id="AXF85667.1"/>
    </source>
</evidence>
<comment type="similarity">
    <text evidence="9">Belongs to the GSP H family.</text>
</comment>
<keyword evidence="5" id="KW-0997">Cell inner membrane</keyword>
<protein>
    <recommendedName>
        <fullName evidence="2">Type II secretion system protein H</fullName>
    </recommendedName>
    <alternativeName>
        <fullName evidence="10">General secretion pathway protein H</fullName>
    </alternativeName>
</protein>
<dbReference type="GO" id="GO:0005886">
    <property type="term" value="C:plasma membrane"/>
    <property type="evidence" value="ECO:0007669"/>
    <property type="project" value="UniProtKB-SubCell"/>
</dbReference>
<dbReference type="Proteomes" id="UP000252182">
    <property type="component" value="Chromosome"/>
</dbReference>
<keyword evidence="14" id="KW-1185">Reference proteome</keyword>
<dbReference type="GO" id="GO:0015627">
    <property type="term" value="C:type II protein secretion system complex"/>
    <property type="evidence" value="ECO:0007669"/>
    <property type="project" value="InterPro"/>
</dbReference>
<accession>A0A345DBC9</accession>
<dbReference type="KEGG" id="hyf:DTO96_101398"/>
<evidence type="ECO:0000256" key="6">
    <source>
        <dbReference type="ARBA" id="ARBA00022692"/>
    </source>
</evidence>
<dbReference type="SUPFAM" id="SSF54523">
    <property type="entry name" value="Pili subunits"/>
    <property type="match status" value="1"/>
</dbReference>
<evidence type="ECO:0000256" key="3">
    <source>
        <dbReference type="ARBA" id="ARBA00022475"/>
    </source>
</evidence>
<keyword evidence="7 11" id="KW-1133">Transmembrane helix</keyword>
<evidence type="ECO:0000256" key="4">
    <source>
        <dbReference type="ARBA" id="ARBA00022481"/>
    </source>
</evidence>
<dbReference type="InterPro" id="IPR012902">
    <property type="entry name" value="N_methyl_site"/>
</dbReference>
<name>A0A345DBC9_9BURK</name>
<dbReference type="InterPro" id="IPR022346">
    <property type="entry name" value="T2SS_GspH"/>
</dbReference>
<dbReference type="RefSeq" id="WP_114562837.1">
    <property type="nucleotide sequence ID" value="NZ_CP031124.1"/>
</dbReference>
<evidence type="ECO:0000259" key="12">
    <source>
        <dbReference type="Pfam" id="PF12019"/>
    </source>
</evidence>
<keyword evidence="8 11" id="KW-0472">Membrane</keyword>
<sequence length="272" mass="28557">MFRFFYQICHTTSDLPHASVRAKLWHRFLRSKRICSRKQGGFTALEMTVVLAIVAIMSSLAIPRLQGVSAQRNVDVMASEIAQQMEAARIYAQSHSVVVTGCPVNVADLSGFAPPTCLNLNNTANWSAWVWMAPVGVDGVNSIIMRSEAAPASVNMVSDRSTITFDRKGIANGSNLTIKVTSAQAQTPQQVVLASSGRITLSTNVMAPASNTTLASTTAAVLPTLTMDTSTTSSTSALSSSTVFTTESTPAVLLPAPPVGVSVTAAAAAPAQ</sequence>
<reference evidence="14" key="1">
    <citation type="submission" date="2018-07" db="EMBL/GenBank/DDBJ databases">
        <authorList>
            <person name="Kim H."/>
        </authorList>
    </citation>
    <scope>NUCLEOTIDE SEQUENCE [LARGE SCALE GENOMIC DNA]</scope>
    <source>
        <strain evidence="14">F02</strain>
    </source>
</reference>
<keyword evidence="3" id="KW-1003">Cell membrane</keyword>
<keyword evidence="4" id="KW-0488">Methylation</keyword>
<comment type="subcellular location">
    <subcellularLocation>
        <location evidence="1">Cell inner membrane</location>
        <topology evidence="1">Single-pass membrane protein</topology>
    </subcellularLocation>
</comment>
<dbReference type="AlphaFoldDB" id="A0A345DBC9"/>
<evidence type="ECO:0000256" key="1">
    <source>
        <dbReference type="ARBA" id="ARBA00004377"/>
    </source>
</evidence>
<organism evidence="13 14">
    <name type="scientific">Ephemeroptericola cinctiostellae</name>
    <dbReference type="NCBI Taxonomy" id="2268024"/>
    <lineage>
        <taxon>Bacteria</taxon>
        <taxon>Pseudomonadati</taxon>
        <taxon>Pseudomonadota</taxon>
        <taxon>Betaproteobacteria</taxon>
        <taxon>Burkholderiales</taxon>
        <taxon>Burkholderiaceae</taxon>
        <taxon>Ephemeroptericola</taxon>
    </lineage>
</organism>
<evidence type="ECO:0000256" key="8">
    <source>
        <dbReference type="ARBA" id="ARBA00023136"/>
    </source>
</evidence>
<evidence type="ECO:0000256" key="10">
    <source>
        <dbReference type="ARBA" id="ARBA00030775"/>
    </source>
</evidence>